<accession>A0ACB7X0B9</accession>
<protein>
    <submittedName>
        <fullName evidence="1">Uncharacterized protein</fullName>
    </submittedName>
</protein>
<organism evidence="1 2">
    <name type="scientific">Vaccinium darrowii</name>
    <dbReference type="NCBI Taxonomy" id="229202"/>
    <lineage>
        <taxon>Eukaryota</taxon>
        <taxon>Viridiplantae</taxon>
        <taxon>Streptophyta</taxon>
        <taxon>Embryophyta</taxon>
        <taxon>Tracheophyta</taxon>
        <taxon>Spermatophyta</taxon>
        <taxon>Magnoliopsida</taxon>
        <taxon>eudicotyledons</taxon>
        <taxon>Gunneridae</taxon>
        <taxon>Pentapetalae</taxon>
        <taxon>asterids</taxon>
        <taxon>Ericales</taxon>
        <taxon>Ericaceae</taxon>
        <taxon>Vaccinioideae</taxon>
        <taxon>Vaccinieae</taxon>
        <taxon>Vaccinium</taxon>
    </lineage>
</organism>
<name>A0ACB7X0B9_9ERIC</name>
<reference evidence="1 2" key="1">
    <citation type="journal article" date="2021" name="Hortic Res">
        <title>High-quality reference genome and annotation aids understanding of berry development for evergreen blueberry (Vaccinium darrowii).</title>
        <authorList>
            <person name="Yu J."/>
            <person name="Hulse-Kemp A.M."/>
            <person name="Babiker E."/>
            <person name="Staton M."/>
        </authorList>
    </citation>
    <scope>NUCLEOTIDE SEQUENCE [LARGE SCALE GENOMIC DNA]</scope>
    <source>
        <strain evidence="2">cv. NJ 8807/NJ 8810</strain>
        <tissue evidence="1">Young leaf</tissue>
    </source>
</reference>
<evidence type="ECO:0000313" key="2">
    <source>
        <dbReference type="Proteomes" id="UP000828048"/>
    </source>
</evidence>
<proteinExistence type="predicted"/>
<comment type="caution">
    <text evidence="1">The sequence shown here is derived from an EMBL/GenBank/DDBJ whole genome shotgun (WGS) entry which is preliminary data.</text>
</comment>
<evidence type="ECO:0000313" key="1">
    <source>
        <dbReference type="EMBL" id="KAH7834088.1"/>
    </source>
</evidence>
<sequence length="123" mass="14220">MEFVKQYRHNTDMGIDRMHLLRMEQEPEETFRVYAMRWKNSASQVEPPLLDYEFVQLFLQTLEGVYCEKLCTSIGRSFSEIIQQGEMIEEGIKVGKITDPHVSMSPGEKIKTPLQSQICGSDS</sequence>
<keyword evidence="2" id="KW-1185">Reference proteome</keyword>
<dbReference type="Proteomes" id="UP000828048">
    <property type="component" value="Chromosome 2"/>
</dbReference>
<gene>
    <name evidence="1" type="ORF">Vadar_012641</name>
</gene>
<dbReference type="EMBL" id="CM037152">
    <property type="protein sequence ID" value="KAH7834088.1"/>
    <property type="molecule type" value="Genomic_DNA"/>
</dbReference>